<dbReference type="AlphaFoldDB" id="A0A8D8F8M6"/>
<accession>A0A8D8F8M6</accession>
<dbReference type="EMBL" id="HBUE01041752">
    <property type="protein sequence ID" value="CAG6460949.1"/>
    <property type="molecule type" value="Transcribed_RNA"/>
</dbReference>
<evidence type="ECO:0000313" key="1">
    <source>
        <dbReference type="EMBL" id="CAG6460949.1"/>
    </source>
</evidence>
<reference evidence="1" key="1">
    <citation type="submission" date="2021-05" db="EMBL/GenBank/DDBJ databases">
        <authorList>
            <person name="Alioto T."/>
            <person name="Alioto T."/>
            <person name="Gomez Garrido J."/>
        </authorList>
    </citation>
    <scope>NUCLEOTIDE SEQUENCE</scope>
</reference>
<organism evidence="1">
    <name type="scientific">Culex pipiens</name>
    <name type="common">House mosquito</name>
    <dbReference type="NCBI Taxonomy" id="7175"/>
    <lineage>
        <taxon>Eukaryota</taxon>
        <taxon>Metazoa</taxon>
        <taxon>Ecdysozoa</taxon>
        <taxon>Arthropoda</taxon>
        <taxon>Hexapoda</taxon>
        <taxon>Insecta</taxon>
        <taxon>Pterygota</taxon>
        <taxon>Neoptera</taxon>
        <taxon>Endopterygota</taxon>
        <taxon>Diptera</taxon>
        <taxon>Nematocera</taxon>
        <taxon>Culicoidea</taxon>
        <taxon>Culicidae</taxon>
        <taxon>Culicinae</taxon>
        <taxon>Culicini</taxon>
        <taxon>Culex</taxon>
        <taxon>Culex</taxon>
    </lineage>
</organism>
<dbReference type="Gene3D" id="3.80.10.10">
    <property type="entry name" value="Ribonuclease Inhibitor"/>
    <property type="match status" value="1"/>
</dbReference>
<dbReference type="SUPFAM" id="SSF52047">
    <property type="entry name" value="RNI-like"/>
    <property type="match status" value="1"/>
</dbReference>
<proteinExistence type="predicted"/>
<dbReference type="InterPro" id="IPR032675">
    <property type="entry name" value="LRR_dom_sf"/>
</dbReference>
<protein>
    <submittedName>
        <fullName evidence="1">(northern house mosquito) hypothetical protein</fullName>
    </submittedName>
</protein>
<name>A0A8D8F8M6_CULPI</name>
<sequence>MDCNSIAFHVRLYDTKNTHTISEIMNCKRPYKLLRVSYNMLPSRILNKFSNYAETLRISSMNAYMASEEPNFLGQLYRLKNLKRLILDCTFVPDNLQTNKHTCSNLRELVAFEVSFANFANFNEFIAAAFPELTKLVFAECDFDAPLSFSNLSALEQLVIECGTPFDCTLLKDLGSLRNLRAFKLSCSQLDGVEQSCQLHHVTKLELTVGTGDCQLVRLAEIFPALTSLNVTAREEYLSADAEGKVEGKLPRSCQLKLQKLSNFVTDFTISDFNYFE</sequence>